<proteinExistence type="predicted"/>
<evidence type="ECO:0000313" key="7">
    <source>
        <dbReference type="EMBL" id="KAE9172158.1"/>
    </source>
</evidence>
<dbReference type="EMBL" id="QXGF01003078">
    <property type="protein sequence ID" value="KAE8922484.1"/>
    <property type="molecule type" value="Genomic_DNA"/>
</dbReference>
<evidence type="ECO:0000313" key="9">
    <source>
        <dbReference type="EMBL" id="KAE9181060.1"/>
    </source>
</evidence>
<dbReference type="Proteomes" id="UP000476176">
    <property type="component" value="Unassembled WGS sequence"/>
</dbReference>
<dbReference type="OrthoDB" id="10295305at2759"/>
<protein>
    <submittedName>
        <fullName evidence="6">Uncharacterized protein</fullName>
    </submittedName>
</protein>
<comment type="caution">
    <text evidence="6">The sequence shown here is derived from an EMBL/GenBank/DDBJ whole genome shotgun (WGS) entry which is preliminary data.</text>
</comment>
<dbReference type="EMBL" id="QXFY01003157">
    <property type="protein sequence ID" value="KAE9287988.1"/>
    <property type="molecule type" value="Genomic_DNA"/>
</dbReference>
<gene>
    <name evidence="10" type="ORF">PF001_g25951</name>
    <name evidence="9" type="ORF">PF002_g27383</name>
    <name evidence="8" type="ORF">PF004_g25756</name>
    <name evidence="7" type="ORF">PF005_g26836</name>
    <name evidence="6" type="ORF">PF006_g25984</name>
    <name evidence="5" type="ORF">PF007_g26807</name>
    <name evidence="11" type="ORF">PF008_g26261</name>
    <name evidence="2" type="ORF">PF009_g27254</name>
    <name evidence="4" type="ORF">PF010_g26336</name>
    <name evidence="3" type="ORF">PF011_g25670</name>
</gene>
<evidence type="ECO:0000313" key="6">
    <source>
        <dbReference type="EMBL" id="KAE9086623.1"/>
    </source>
</evidence>
<dbReference type="EMBL" id="QXFX01003235">
    <property type="protein sequence ID" value="KAE9070297.1"/>
    <property type="molecule type" value="Genomic_DNA"/>
</dbReference>
<evidence type="ECO:0000313" key="4">
    <source>
        <dbReference type="EMBL" id="KAE9070297.1"/>
    </source>
</evidence>
<feature type="region of interest" description="Disordered" evidence="1">
    <location>
        <begin position="22"/>
        <end position="63"/>
    </location>
</feature>
<dbReference type="EMBL" id="QXGD01003069">
    <property type="protein sequence ID" value="KAE9181060.1"/>
    <property type="molecule type" value="Genomic_DNA"/>
</dbReference>
<dbReference type="Proteomes" id="UP000460718">
    <property type="component" value="Unassembled WGS sequence"/>
</dbReference>
<evidence type="ECO:0000313" key="13">
    <source>
        <dbReference type="Proteomes" id="UP000433483"/>
    </source>
</evidence>
<dbReference type="AlphaFoldDB" id="A0A6A3R0G3"/>
<evidence type="ECO:0000256" key="1">
    <source>
        <dbReference type="SAM" id="MobiDB-lite"/>
    </source>
</evidence>
<dbReference type="Proteomes" id="UP000441208">
    <property type="component" value="Unassembled WGS sequence"/>
</dbReference>
<dbReference type="Proteomes" id="UP000429523">
    <property type="component" value="Unassembled WGS sequence"/>
</dbReference>
<evidence type="ECO:0000313" key="15">
    <source>
        <dbReference type="Proteomes" id="UP000440367"/>
    </source>
</evidence>
<evidence type="ECO:0000313" key="5">
    <source>
        <dbReference type="EMBL" id="KAE9070786.1"/>
    </source>
</evidence>
<reference evidence="12 13" key="1">
    <citation type="submission" date="2018-08" db="EMBL/GenBank/DDBJ databases">
        <title>Genomic investigation of the strawberry pathogen Phytophthora fragariae indicates pathogenicity is determined by transcriptional variation in three key races.</title>
        <authorList>
            <person name="Adams T.M."/>
            <person name="Armitage A.D."/>
            <person name="Sobczyk M.K."/>
            <person name="Bates H.J."/>
            <person name="Dunwell J.M."/>
            <person name="Nellist C.F."/>
            <person name="Harrison R.J."/>
        </authorList>
    </citation>
    <scope>NUCLEOTIDE SEQUENCE [LARGE SCALE GENOMIC DNA]</scope>
    <source>
        <strain evidence="10 14">A4</strain>
        <strain evidence="9 15">BC-1</strain>
        <strain evidence="8 19">BC-23</strain>
        <strain evidence="7 13">NOV-27</strain>
        <strain evidence="6 16">NOV-5</strain>
        <strain evidence="5 17">NOV-71</strain>
        <strain evidence="11 20">NOV-77</strain>
        <strain evidence="2 12">NOV-9</strain>
        <strain evidence="4 21">ONT-3</strain>
        <strain evidence="3 18">SCRP245</strain>
    </source>
</reference>
<sequence length="99" mass="10902">MTVQQKRVFGLARPLPAAPCMSRAASLRKAPEQERGHGDGGRAAPPHERMRTSSKVSTGMDERVHEADAAAYSTERSAMLAMLTRQPFFAFRSSSLRSR</sequence>
<dbReference type="Proteomes" id="UP000486351">
    <property type="component" value="Unassembled WGS sequence"/>
</dbReference>
<dbReference type="Proteomes" id="UP000440732">
    <property type="component" value="Unassembled WGS sequence"/>
</dbReference>
<evidence type="ECO:0000313" key="16">
    <source>
        <dbReference type="Proteomes" id="UP000440732"/>
    </source>
</evidence>
<dbReference type="EMBL" id="QXFW01003199">
    <property type="protein sequence ID" value="KAE8972344.1"/>
    <property type="molecule type" value="Genomic_DNA"/>
</dbReference>
<keyword evidence="13" id="KW-1185">Reference proteome</keyword>
<evidence type="ECO:0000313" key="8">
    <source>
        <dbReference type="EMBL" id="KAE9177504.1"/>
    </source>
</evidence>
<name>A0A6A3R0G3_9STRA</name>
<dbReference type="Proteomes" id="UP000488956">
    <property type="component" value="Unassembled WGS sequence"/>
</dbReference>
<evidence type="ECO:0000313" key="3">
    <source>
        <dbReference type="EMBL" id="KAE8972344.1"/>
    </source>
</evidence>
<evidence type="ECO:0000313" key="21">
    <source>
        <dbReference type="Proteomes" id="UP000488956"/>
    </source>
</evidence>
<evidence type="ECO:0000313" key="17">
    <source>
        <dbReference type="Proteomes" id="UP000441208"/>
    </source>
</evidence>
<evidence type="ECO:0000313" key="2">
    <source>
        <dbReference type="EMBL" id="KAE8922484.1"/>
    </source>
</evidence>
<dbReference type="EMBL" id="QXGB01003201">
    <property type="protein sequence ID" value="KAE9172158.1"/>
    <property type="molecule type" value="Genomic_DNA"/>
</dbReference>
<evidence type="ECO:0000313" key="18">
    <source>
        <dbReference type="Proteomes" id="UP000460718"/>
    </source>
</evidence>
<evidence type="ECO:0000313" key="20">
    <source>
        <dbReference type="Proteomes" id="UP000486351"/>
    </source>
</evidence>
<evidence type="ECO:0000313" key="19">
    <source>
        <dbReference type="Proteomes" id="UP000476176"/>
    </source>
</evidence>
<accession>A0A6A3R0G3</accession>
<evidence type="ECO:0000313" key="14">
    <source>
        <dbReference type="Proteomes" id="UP000437068"/>
    </source>
</evidence>
<feature type="compositionally biased region" description="Basic and acidic residues" evidence="1">
    <location>
        <begin position="29"/>
        <end position="51"/>
    </location>
</feature>
<evidence type="ECO:0000313" key="12">
    <source>
        <dbReference type="Proteomes" id="UP000429523"/>
    </source>
</evidence>
<dbReference type="Proteomes" id="UP000440367">
    <property type="component" value="Unassembled WGS sequence"/>
</dbReference>
<dbReference type="EMBL" id="QXGA01003172">
    <property type="protein sequence ID" value="KAE9086623.1"/>
    <property type="molecule type" value="Genomic_DNA"/>
</dbReference>
<dbReference type="EMBL" id="QXFZ01003174">
    <property type="protein sequence ID" value="KAE9070786.1"/>
    <property type="molecule type" value="Genomic_DNA"/>
</dbReference>
<dbReference type="EMBL" id="QXGE01003142">
    <property type="protein sequence ID" value="KAE9276813.1"/>
    <property type="molecule type" value="Genomic_DNA"/>
</dbReference>
<evidence type="ECO:0000313" key="10">
    <source>
        <dbReference type="EMBL" id="KAE9276813.1"/>
    </source>
</evidence>
<evidence type="ECO:0000313" key="11">
    <source>
        <dbReference type="EMBL" id="KAE9287988.1"/>
    </source>
</evidence>
<dbReference type="Proteomes" id="UP000437068">
    <property type="component" value="Unassembled WGS sequence"/>
</dbReference>
<organism evidence="6 16">
    <name type="scientific">Phytophthora fragariae</name>
    <dbReference type="NCBI Taxonomy" id="53985"/>
    <lineage>
        <taxon>Eukaryota</taxon>
        <taxon>Sar</taxon>
        <taxon>Stramenopiles</taxon>
        <taxon>Oomycota</taxon>
        <taxon>Peronosporomycetes</taxon>
        <taxon>Peronosporales</taxon>
        <taxon>Peronosporaceae</taxon>
        <taxon>Phytophthora</taxon>
    </lineage>
</organism>
<dbReference type="Proteomes" id="UP000433483">
    <property type="component" value="Unassembled WGS sequence"/>
</dbReference>
<dbReference type="EMBL" id="QXGC01003219">
    <property type="protein sequence ID" value="KAE9177504.1"/>
    <property type="molecule type" value="Genomic_DNA"/>
</dbReference>